<dbReference type="RefSeq" id="WP_378591667.1">
    <property type="nucleotide sequence ID" value="NZ_JBHSKD010000019.1"/>
</dbReference>
<protein>
    <submittedName>
        <fullName evidence="3">DUF305 domain-containing protein</fullName>
    </submittedName>
</protein>
<feature type="region of interest" description="Disordered" evidence="1">
    <location>
        <begin position="33"/>
        <end position="66"/>
    </location>
</feature>
<evidence type="ECO:0000259" key="2">
    <source>
        <dbReference type="Pfam" id="PF03713"/>
    </source>
</evidence>
<reference evidence="4" key="1">
    <citation type="journal article" date="2019" name="Int. J. Syst. Evol. Microbiol.">
        <title>The Global Catalogue of Microorganisms (GCM) 10K type strain sequencing project: providing services to taxonomists for standard genome sequencing and annotation.</title>
        <authorList>
            <consortium name="The Broad Institute Genomics Platform"/>
            <consortium name="The Broad Institute Genome Sequencing Center for Infectious Disease"/>
            <person name="Wu L."/>
            <person name="Ma J."/>
        </authorList>
    </citation>
    <scope>NUCLEOTIDE SEQUENCE [LARGE SCALE GENOMIC DNA]</scope>
    <source>
        <strain evidence="4">DFY41</strain>
    </source>
</reference>
<sequence>MNRAAIAIAVAVAAVVAALGIGWTLGNAWDGQGPSHHRHMGQMFGNDRPGQGDQADGDADGSLGMPGMMGGGAGSAMSHAFVTSEEQYLTEMVAHHQDAITAAQELSRSDRPQMRQLGAAIVESQSAQVAQMQAWLDEWYPDAEPADYQPMMRDLSGLSGDALDRAFLADMVPHHMAAVMMSQQLLVRGLAEHPEVATLARDIRDAQRVEIMRMVRWSHDWFGTAGFPAHHGFAMSHLMRGWATD</sequence>
<feature type="domain" description="DUF305" evidence="2">
    <location>
        <begin position="151"/>
        <end position="217"/>
    </location>
</feature>
<name>A0ABW0BNG1_9ACTN</name>
<evidence type="ECO:0000313" key="3">
    <source>
        <dbReference type="EMBL" id="MFC5178121.1"/>
    </source>
</evidence>
<comment type="caution">
    <text evidence="3">The sequence shown here is derived from an EMBL/GenBank/DDBJ whole genome shotgun (WGS) entry which is preliminary data.</text>
</comment>
<dbReference type="InterPro" id="IPR005183">
    <property type="entry name" value="DUF305_CopM-like"/>
</dbReference>
<dbReference type="EMBL" id="JBHSKD010000019">
    <property type="protein sequence ID" value="MFC5178121.1"/>
    <property type="molecule type" value="Genomic_DNA"/>
</dbReference>
<gene>
    <name evidence="3" type="ORF">ACFPGP_15670</name>
</gene>
<organism evidence="3 4">
    <name type="scientific">Nocardioides taihuensis</name>
    <dbReference type="NCBI Taxonomy" id="1835606"/>
    <lineage>
        <taxon>Bacteria</taxon>
        <taxon>Bacillati</taxon>
        <taxon>Actinomycetota</taxon>
        <taxon>Actinomycetes</taxon>
        <taxon>Propionibacteriales</taxon>
        <taxon>Nocardioidaceae</taxon>
        <taxon>Nocardioides</taxon>
    </lineage>
</organism>
<feature type="domain" description="DUF305" evidence="2">
    <location>
        <begin position="86"/>
        <end position="147"/>
    </location>
</feature>
<dbReference type="Pfam" id="PF03713">
    <property type="entry name" value="DUF305"/>
    <property type="match status" value="2"/>
</dbReference>
<dbReference type="Gene3D" id="1.20.1260.10">
    <property type="match status" value="2"/>
</dbReference>
<evidence type="ECO:0000313" key="4">
    <source>
        <dbReference type="Proteomes" id="UP001596087"/>
    </source>
</evidence>
<proteinExistence type="predicted"/>
<evidence type="ECO:0000256" key="1">
    <source>
        <dbReference type="SAM" id="MobiDB-lite"/>
    </source>
</evidence>
<dbReference type="Proteomes" id="UP001596087">
    <property type="component" value="Unassembled WGS sequence"/>
</dbReference>
<dbReference type="PANTHER" id="PTHR36933">
    <property type="entry name" value="SLL0788 PROTEIN"/>
    <property type="match status" value="1"/>
</dbReference>
<dbReference type="InterPro" id="IPR012347">
    <property type="entry name" value="Ferritin-like"/>
</dbReference>
<dbReference type="PANTHER" id="PTHR36933:SF1">
    <property type="entry name" value="SLL0788 PROTEIN"/>
    <property type="match status" value="1"/>
</dbReference>
<accession>A0ABW0BNG1</accession>
<keyword evidence="4" id="KW-1185">Reference proteome</keyword>